<dbReference type="GO" id="GO:0034605">
    <property type="term" value="P:cellular response to heat"/>
    <property type="evidence" value="ECO:0007669"/>
    <property type="project" value="TreeGrafter"/>
</dbReference>
<sequence length="1457" mass="165221">MSVSSPLDGGGAGGTVVRSSATHRGASAPANTTAATAEPHTPLFTAAEKAEFQAIEAECNTFHEYERQYQEVLMTLEGDDVLDKFRAEYEGLHSSLLRSHEGEGRLLRKCRDLQSDIDACAEKAVAAAEMTLGDRDTIANLKSETERTSHRLTEVREKEAQLKETIATLKREIAVQQAKAQDPIEMPEQEAALQSLRRLHETLQREEEQLTQQLRSTSLDMAATQRRIAALLSSNSGNAAELRLVREAIAQSEEEVQRVLQSKSMKEQELQAVRDTIARRIAYYTAQQHTLEALVEDHERNGQELRDVRQEEARLTEEYQGVCRQLQNVNTALQECNEENDLWQRRVYERAAELHAQQAEVASVHRRYVKAQKVVEALQRRNAVMEVQKSEQVEKQLDVAAQLKSEEAALALAKRAARTAAQTAVSVREEVNILQQQITGEAAEQHRNAAWLTEKRGQLRALESVLTSFEEHIQQTHRELYAVTQEAEFSEARAKKQAFACAHLLSSVENKEAELAHYEGSLTEVEARIKQQQALLESMVAERNTYISHYNQLKQGLSEQQHRFSLLLAKVQSMRSSIQKRGKDVKLEVAHIQLLRQQRKELEAHVTDYQRRTHTRQRCADALGQEIQQLRAVLSDAADETARQQRRCHDVVHEKDRLDRQVTNRARELHALYEQARTQQSLLQHHEGLYNDQARQLEHLQYQTLQFAQQLEQMRMFVARLPELRVLLNNATRELQRERVRVQALLDDAYHPVNVHPYHEVASTEPETYALLQRVQGLQRALVQRRNQLEEREAAIRSVEQRYMKAKATVAHQPGPEIAEQLTAYQQNLVKKGQHMRQMQEALEFFRSQTDQFKARHDVLRDRLAEMGRTPPRRFGVAAPLPWRLPSALSGAAAPQNCRGCCGVLAVGIEHGGTPYVTDELPMAFLKKYARDLTEEARMGRLDPIVGREEVIRRTIQVVSRRTKNNPVLIGEPGVGKTAIVEGLAQRIVKGEVPESIKDRQVYALDMGTLVAGAKFRGEFEERLKGVLKDTIQSHGKVILFIDELHTLVGAGSSGDGSMDAANLLKPSLARGELHCIGATTLDEYRQHIEKDAALARRFQSVLVTEPTVEETISILRGIKEKYEAHHGCLIKDEALVYAAVNSHRYLSERRLPDKAIDLIDEAASRLRLQQESKPEALDLIERELIRLKIEAEAVKKDKDEVGKEKLENLYEQISQKQKEYDALEERWKKEKNLFQTIKQRTEELDQAMNSGDFAKAGEIQHSQIPNLLKQIEKDKHLASSKNFMVHDSVTSKDIAEVIARATGIPVAQLMTSEREKLIHMDAELKKTIMGQDAAIESITNVVRISRAGLHSHKRPLGSFLFLGPTGVGKTEVCKSLAKFLFDDESFICRIDMSEYMERHSVHRLIGAPPGYVGYEEGGELTESVRRRPYQIVLFDEFEKAHPSVSNILLQVLDEGT</sequence>
<dbReference type="VEuPathDB" id="TriTrypDB:LdCL_020012300"/>
<evidence type="ECO:0000313" key="10">
    <source>
        <dbReference type="Proteomes" id="UP000318447"/>
    </source>
</evidence>
<dbReference type="SMART" id="SM00382">
    <property type="entry name" value="AAA"/>
    <property type="match status" value="2"/>
</dbReference>
<dbReference type="PRINTS" id="PR00300">
    <property type="entry name" value="CLPPROTEASEA"/>
</dbReference>
<dbReference type="InterPro" id="IPR018368">
    <property type="entry name" value="ClpA/B_CS1"/>
</dbReference>
<dbReference type="VEuPathDB" id="TriTrypDB:LdBPK_020670.1"/>
<dbReference type="VEuPathDB" id="TriTrypDB:LDHU3_02.0840"/>
<evidence type="ECO:0000256" key="7">
    <source>
        <dbReference type="SAM" id="MobiDB-lite"/>
    </source>
</evidence>
<protein>
    <submittedName>
        <fullName evidence="9">AAA domain (Cdc48 subfamily) protein</fullName>
    </submittedName>
</protein>
<feature type="coiled-coil region" evidence="6">
    <location>
        <begin position="1178"/>
        <end position="1234"/>
    </location>
</feature>
<feature type="region of interest" description="Disordered" evidence="7">
    <location>
        <begin position="1"/>
        <end position="40"/>
    </location>
</feature>
<keyword evidence="2" id="KW-0677">Repeat</keyword>
<feature type="domain" description="AAA+ ATPase" evidence="8">
    <location>
        <begin position="1356"/>
        <end position="1457"/>
    </location>
</feature>
<evidence type="ECO:0000256" key="3">
    <source>
        <dbReference type="ARBA" id="ARBA00022741"/>
    </source>
</evidence>
<dbReference type="Pfam" id="PF21771">
    <property type="entry name" value="CFAP58_CC"/>
    <property type="match status" value="1"/>
</dbReference>
<dbReference type="PANTHER" id="PTHR11638">
    <property type="entry name" value="ATP-DEPENDENT CLP PROTEASE"/>
    <property type="match status" value="1"/>
</dbReference>
<dbReference type="Proteomes" id="UP000318447">
    <property type="component" value="Unassembled WGS sequence"/>
</dbReference>
<dbReference type="EMBL" id="RHLC01000049">
    <property type="protein sequence ID" value="TPP42984.1"/>
    <property type="molecule type" value="Genomic_DNA"/>
</dbReference>
<feature type="coiled-coil region" evidence="6">
    <location>
        <begin position="138"/>
        <end position="388"/>
    </location>
</feature>
<keyword evidence="3" id="KW-0547">Nucleotide-binding</keyword>
<dbReference type="FunFam" id="3.40.50.300:FF:000120">
    <property type="entry name" value="ATP-dependent chaperone ClpB"/>
    <property type="match status" value="1"/>
</dbReference>
<comment type="caution">
    <text evidence="9">The sequence shown here is derived from an EMBL/GenBank/DDBJ whole genome shotgun (WGS) entry which is preliminary data.</text>
</comment>
<keyword evidence="5" id="KW-0143">Chaperone</keyword>
<evidence type="ECO:0000256" key="5">
    <source>
        <dbReference type="ARBA" id="ARBA00023186"/>
    </source>
</evidence>
<dbReference type="GO" id="GO:0016887">
    <property type="term" value="F:ATP hydrolysis activity"/>
    <property type="evidence" value="ECO:0007669"/>
    <property type="project" value="InterPro"/>
</dbReference>
<accession>A0A504X4D7</accession>
<dbReference type="FunFam" id="3.40.50.300:FF:000010">
    <property type="entry name" value="Chaperone clpB 1, putative"/>
    <property type="match status" value="1"/>
</dbReference>
<keyword evidence="4" id="KW-0067">ATP-binding</keyword>
<feature type="coiled-coil region" evidence="6">
    <location>
        <begin position="772"/>
        <end position="809"/>
    </location>
</feature>
<dbReference type="SUPFAM" id="SSF52540">
    <property type="entry name" value="P-loop containing nucleoside triphosphate hydrolases"/>
    <property type="match status" value="2"/>
</dbReference>
<dbReference type="Pfam" id="PF17871">
    <property type="entry name" value="AAA_lid_9"/>
    <property type="match status" value="1"/>
</dbReference>
<dbReference type="InterPro" id="IPR050130">
    <property type="entry name" value="ClpA_ClpB"/>
</dbReference>
<feature type="coiled-coil region" evidence="6">
    <location>
        <begin position="508"/>
        <end position="542"/>
    </location>
</feature>
<dbReference type="VEuPathDB" id="TriTrypDB:LdBPK_020680.1"/>
<dbReference type="InterPro" id="IPR027417">
    <property type="entry name" value="P-loop_NTPase"/>
</dbReference>
<dbReference type="CDD" id="cd19499">
    <property type="entry name" value="RecA-like_ClpB_Hsp104-like"/>
    <property type="match status" value="1"/>
</dbReference>
<dbReference type="Gene3D" id="3.40.50.300">
    <property type="entry name" value="P-loop containing nucleotide triphosphate hydrolases"/>
    <property type="match status" value="3"/>
</dbReference>
<feature type="domain" description="AAA+ ATPase" evidence="8">
    <location>
        <begin position="963"/>
        <end position="1110"/>
    </location>
</feature>
<feature type="compositionally biased region" description="Low complexity" evidence="7">
    <location>
        <begin position="26"/>
        <end position="40"/>
    </location>
</feature>
<dbReference type="GO" id="GO:0005524">
    <property type="term" value="F:ATP binding"/>
    <property type="evidence" value="ECO:0007669"/>
    <property type="project" value="UniProtKB-KW"/>
</dbReference>
<dbReference type="InterPro" id="IPR003959">
    <property type="entry name" value="ATPase_AAA_core"/>
</dbReference>
<dbReference type="InterPro" id="IPR001270">
    <property type="entry name" value="ClpA/B"/>
</dbReference>
<dbReference type="VEuPathDB" id="TriTrypDB:LDHU3_02.0850"/>
<comment type="similarity">
    <text evidence="1">Belongs to the ClpA/ClpB family.</text>
</comment>
<dbReference type="Pfam" id="PF00004">
    <property type="entry name" value="AAA"/>
    <property type="match status" value="1"/>
</dbReference>
<dbReference type="Pfam" id="PF07724">
    <property type="entry name" value="AAA_2"/>
    <property type="match status" value="1"/>
</dbReference>
<dbReference type="PROSITE" id="PS00870">
    <property type="entry name" value="CLPAB_1"/>
    <property type="match status" value="1"/>
</dbReference>
<dbReference type="PANTHER" id="PTHR11638:SF176">
    <property type="entry name" value="HEAT SHOCK PROTEIN 78, MITOCHONDRIAL"/>
    <property type="match status" value="1"/>
</dbReference>
<reference evidence="10" key="1">
    <citation type="submission" date="2019-02" db="EMBL/GenBank/DDBJ databases">
        <title>FDA dAtabase for Regulatory Grade micrObial Sequences (FDA-ARGOS): Supporting development and validation of Infectious Disease Dx tests.</title>
        <authorList>
            <person name="Duncan R."/>
            <person name="Fisher C."/>
            <person name="Tallon L."/>
            <person name="Sadzewicz L."/>
            <person name="Sengamalay N."/>
            <person name="Ott S."/>
            <person name="Godinez A."/>
            <person name="Nagaraj S."/>
            <person name="Vavikolanu K."/>
            <person name="Nadendla S."/>
            <person name="Aluvathingal J."/>
            <person name="Sichtig H."/>
        </authorList>
    </citation>
    <scope>NUCLEOTIDE SEQUENCE [LARGE SCALE GENOMIC DNA]</scope>
    <source>
        <strain evidence="10">FDAARGOS_361</strain>
    </source>
</reference>
<dbReference type="GO" id="GO:0005737">
    <property type="term" value="C:cytoplasm"/>
    <property type="evidence" value="ECO:0007669"/>
    <property type="project" value="TreeGrafter"/>
</dbReference>
<evidence type="ECO:0000256" key="6">
    <source>
        <dbReference type="SAM" id="Coils"/>
    </source>
</evidence>
<keyword evidence="6" id="KW-0175">Coiled coil</keyword>
<evidence type="ECO:0000256" key="2">
    <source>
        <dbReference type="ARBA" id="ARBA00022737"/>
    </source>
</evidence>
<evidence type="ECO:0000313" key="9">
    <source>
        <dbReference type="EMBL" id="TPP42984.1"/>
    </source>
</evidence>
<evidence type="ECO:0000256" key="1">
    <source>
        <dbReference type="ARBA" id="ARBA00008675"/>
    </source>
</evidence>
<name>A0A504X4D7_LEIDO</name>
<dbReference type="InterPro" id="IPR049270">
    <property type="entry name" value="CFAP58_CC"/>
</dbReference>
<proteinExistence type="inferred from homology"/>
<organism evidence="9 10">
    <name type="scientific">Leishmania donovani</name>
    <dbReference type="NCBI Taxonomy" id="5661"/>
    <lineage>
        <taxon>Eukaryota</taxon>
        <taxon>Discoba</taxon>
        <taxon>Euglenozoa</taxon>
        <taxon>Kinetoplastea</taxon>
        <taxon>Metakinetoplastina</taxon>
        <taxon>Trypanosomatida</taxon>
        <taxon>Trypanosomatidae</taxon>
        <taxon>Leishmaniinae</taxon>
        <taxon>Leishmania</taxon>
    </lineage>
</organism>
<gene>
    <name evidence="9" type="ORF">CGC21_3525</name>
</gene>
<evidence type="ECO:0000259" key="8">
    <source>
        <dbReference type="SMART" id="SM00382"/>
    </source>
</evidence>
<evidence type="ECO:0000256" key="4">
    <source>
        <dbReference type="ARBA" id="ARBA00022840"/>
    </source>
</evidence>
<feature type="coiled-coil region" evidence="6">
    <location>
        <begin position="592"/>
        <end position="647"/>
    </location>
</feature>
<dbReference type="InterPro" id="IPR041546">
    <property type="entry name" value="ClpA/ClpB_AAA_lid"/>
</dbReference>
<dbReference type="CDD" id="cd00009">
    <property type="entry name" value="AAA"/>
    <property type="match status" value="1"/>
</dbReference>
<dbReference type="InterPro" id="IPR003593">
    <property type="entry name" value="AAA+_ATPase"/>
</dbReference>
<dbReference type="VEuPathDB" id="TriTrypDB:LdCL_020012400"/>